<evidence type="ECO:0000313" key="1">
    <source>
        <dbReference type="EnsemblMetazoa" id="Aqu2.1.31704_001"/>
    </source>
</evidence>
<dbReference type="PANTHER" id="PTHR34718:SF2">
    <property type="entry name" value="PHD-TYPE DOMAIN-CONTAINING PROTEIN"/>
    <property type="match status" value="1"/>
</dbReference>
<protein>
    <recommendedName>
        <fullName evidence="2">Ubiquitin-like protease family profile domain-containing protein</fullName>
    </recommendedName>
</protein>
<sequence length="333" mass="37475">MSGSIIRYEFPSCIRGYHVYQERWTPFIGETLSCARETNNRCDQFAVKVMKSGTIVGHLPRKISSTCSLFLRRGGRIDCKVTGARRYSRDLIQGGLEIPCLLLIEGEPMVIDKVKRLLVLCDDVSGSVENPPSKKRKTAEVIDVDDCDESDDSESELDSCWVHHGRFKLTVDEKVIIESGGILNDKHINFAQHLLKSQFPETQGLDSTLLQNRLKLNSHQSVVQILHSRTSHWIVVSNLPAAEADGMMFVYDSIYTDIDEQTKKIIGDIFEEEKEIVVPQSTQKQKGSTDCGVFSIAMATSLLHSQPISFNQSLARSHLISCFQNRQLTPFPQ</sequence>
<dbReference type="OMA" id="HNDSIYL"/>
<reference evidence="1" key="1">
    <citation type="submission" date="2017-05" db="UniProtKB">
        <authorList>
            <consortium name="EnsemblMetazoa"/>
        </authorList>
    </citation>
    <scope>IDENTIFICATION</scope>
</reference>
<dbReference type="Gene3D" id="3.30.70.2330">
    <property type="match status" value="1"/>
</dbReference>
<evidence type="ECO:0008006" key="2">
    <source>
        <dbReference type="Google" id="ProtNLM"/>
    </source>
</evidence>
<accession>A0A1X7UW02</accession>
<dbReference type="InterPro" id="IPR038765">
    <property type="entry name" value="Papain-like_cys_pep_sf"/>
</dbReference>
<dbReference type="InParanoid" id="A0A1X7UW02"/>
<dbReference type="Gene3D" id="3.40.395.10">
    <property type="entry name" value="Adenoviral Proteinase, Chain A"/>
    <property type="match status" value="1"/>
</dbReference>
<dbReference type="AlphaFoldDB" id="A0A1X7UW02"/>
<organism evidence="1">
    <name type="scientific">Amphimedon queenslandica</name>
    <name type="common">Sponge</name>
    <dbReference type="NCBI Taxonomy" id="400682"/>
    <lineage>
        <taxon>Eukaryota</taxon>
        <taxon>Metazoa</taxon>
        <taxon>Porifera</taxon>
        <taxon>Demospongiae</taxon>
        <taxon>Heteroscleromorpha</taxon>
        <taxon>Haplosclerida</taxon>
        <taxon>Niphatidae</taxon>
        <taxon>Amphimedon</taxon>
    </lineage>
</organism>
<proteinExistence type="predicted"/>
<dbReference type="SUPFAM" id="SSF54001">
    <property type="entry name" value="Cysteine proteinases"/>
    <property type="match status" value="1"/>
</dbReference>
<dbReference type="PANTHER" id="PTHR34718">
    <property type="entry name" value="PHD-TYPE DOMAIN-CONTAINING PROTEIN"/>
    <property type="match status" value="1"/>
</dbReference>
<dbReference type="EnsemblMetazoa" id="Aqu2.1.31704_001">
    <property type="protein sequence ID" value="Aqu2.1.31704_001"/>
    <property type="gene ID" value="Aqu2.1.31704"/>
</dbReference>
<name>A0A1X7UW02_AMPQE</name>